<accession>A0ACC6CBN9</accession>
<organism evidence="1 2">
    <name type="scientific">Roseateles hydrophilus</name>
    <dbReference type="NCBI Taxonomy" id="2975054"/>
    <lineage>
        <taxon>Bacteria</taxon>
        <taxon>Pseudomonadati</taxon>
        <taxon>Pseudomonadota</taxon>
        <taxon>Betaproteobacteria</taxon>
        <taxon>Burkholderiales</taxon>
        <taxon>Sphaerotilaceae</taxon>
        <taxon>Roseateles</taxon>
    </lineage>
</organism>
<sequence length="267" mass="28402">MNRRSPASPPLARMLAVLSTALLLTACAVTTVQVQPPPALATATPLAVAGRQGWLPGRELRFGDYATRALTQRQQVQTQACPQGCSRVELGVYSRRFDEALRTTTQRVGLTLVDGQGAEADVQLVQRIDEERRAWITRWFGVPSDVGSDFVRNIQVLGTVQPAKAGQPGWRLALADTGPQLSGWAENDLGQRLTLSPLTQLAGPQGPIAMPVRGLALGYAFERDGRTVAAVATSGGGTVWLSPGLHADDRLALAGLAALLLVRATEP</sequence>
<proteinExistence type="predicted"/>
<keyword evidence="2" id="KW-1185">Reference proteome</keyword>
<evidence type="ECO:0000313" key="2">
    <source>
        <dbReference type="Proteomes" id="UP001076464"/>
    </source>
</evidence>
<gene>
    <name evidence="1" type="ORF">NYO99_12860</name>
</gene>
<dbReference type="EMBL" id="JAPPUY010000003">
    <property type="protein sequence ID" value="MCY4745867.1"/>
    <property type="molecule type" value="Genomic_DNA"/>
</dbReference>
<name>A0ACC6CBN9_9BURK</name>
<protein>
    <submittedName>
        <fullName evidence="1">Uncharacterized protein</fullName>
    </submittedName>
</protein>
<reference evidence="1" key="1">
    <citation type="submission" date="2022-08" db="EMBL/GenBank/DDBJ databases">
        <title>Genome sequencing of Pelomonas sp. UHG3.</title>
        <authorList>
            <person name="So Y."/>
        </authorList>
    </citation>
    <scope>NUCLEOTIDE SEQUENCE</scope>
    <source>
        <strain evidence="1">UHG3</strain>
    </source>
</reference>
<dbReference type="Proteomes" id="UP001076464">
    <property type="component" value="Unassembled WGS sequence"/>
</dbReference>
<evidence type="ECO:0000313" key="1">
    <source>
        <dbReference type="EMBL" id="MCY4745867.1"/>
    </source>
</evidence>
<comment type="caution">
    <text evidence="1">The sequence shown here is derived from an EMBL/GenBank/DDBJ whole genome shotgun (WGS) entry which is preliminary data.</text>
</comment>